<dbReference type="AlphaFoldDB" id="A0A4P7P010"/>
<feature type="transmembrane region" description="Helical" evidence="1">
    <location>
        <begin position="21"/>
        <end position="37"/>
    </location>
</feature>
<evidence type="ECO:0000256" key="1">
    <source>
        <dbReference type="SAM" id="Phobius"/>
    </source>
</evidence>
<proteinExistence type="predicted"/>
<evidence type="ECO:0000313" key="3">
    <source>
        <dbReference type="Proteomes" id="UP000296201"/>
    </source>
</evidence>
<keyword evidence="1" id="KW-0812">Transmembrane</keyword>
<gene>
    <name evidence="2" type="ORF">GHNINEIG_00594</name>
</gene>
<keyword evidence="3" id="KW-1185">Reference proteome</keyword>
<dbReference type="EMBL" id="CP032096">
    <property type="protein sequence ID" value="QBZ82562.1"/>
    <property type="molecule type" value="Genomic_DNA"/>
</dbReference>
<evidence type="ECO:0000313" key="2">
    <source>
        <dbReference type="EMBL" id="QBZ82562.1"/>
    </source>
</evidence>
<organism evidence="2 3">
    <name type="scientific">Hydrogenovibrio crunogenus</name>
    <dbReference type="NCBI Taxonomy" id="39765"/>
    <lineage>
        <taxon>Bacteria</taxon>
        <taxon>Pseudomonadati</taxon>
        <taxon>Pseudomonadota</taxon>
        <taxon>Gammaproteobacteria</taxon>
        <taxon>Thiotrichales</taxon>
        <taxon>Piscirickettsiaceae</taxon>
        <taxon>Hydrogenovibrio</taxon>
    </lineage>
</organism>
<protein>
    <submittedName>
        <fullName evidence="2">Uncharacterized protein</fullName>
    </submittedName>
</protein>
<name>A0A4P7P010_9GAMM</name>
<keyword evidence="1" id="KW-0472">Membrane</keyword>
<accession>A0A4P7P010</accession>
<sequence>MDMMTKNHSEDKKPQLSIYKPSLFLFALTTTATFILFNL</sequence>
<keyword evidence="1" id="KW-1133">Transmembrane helix</keyword>
<dbReference type="Proteomes" id="UP000296201">
    <property type="component" value="Chromosome"/>
</dbReference>
<reference evidence="2 3" key="1">
    <citation type="submission" date="2018-08" db="EMBL/GenBank/DDBJ databases">
        <title>Horizontal acquisition of hydrogen conversion ability and other habitat adaptations in Hydrogenovibrio crunogenus strains.</title>
        <authorList>
            <person name="Gonnella G."/>
            <person name="Adam N."/>
            <person name="Perner M."/>
        </authorList>
    </citation>
    <scope>NUCLEOTIDE SEQUENCE [LARGE SCALE GENOMIC DNA]</scope>
    <source>
        <strain evidence="2 3">SP-41</strain>
    </source>
</reference>